<dbReference type="EMBL" id="AP031322">
    <property type="protein sequence ID" value="BFH74160.1"/>
    <property type="molecule type" value="Genomic_DNA"/>
</dbReference>
<protein>
    <submittedName>
        <fullName evidence="2">Uncharacterized protein</fullName>
    </submittedName>
</protein>
<name>A0AAT9GTY1_9CREN</name>
<keyword evidence="1" id="KW-0812">Transmembrane</keyword>
<gene>
    <name evidence="2" type="ORF">SJAV_21040</name>
</gene>
<feature type="transmembrane region" description="Helical" evidence="1">
    <location>
        <begin position="6"/>
        <end position="29"/>
    </location>
</feature>
<evidence type="ECO:0000256" key="1">
    <source>
        <dbReference type="SAM" id="Phobius"/>
    </source>
</evidence>
<dbReference type="AlphaFoldDB" id="A0AAT9GTY1"/>
<dbReference type="KEGG" id="sjv:SJAV_21040"/>
<reference evidence="2" key="1">
    <citation type="submission" date="2024-03" db="EMBL/GenBank/DDBJ databases">
        <title>Complete genome sequence of Sulfurisphaera javensis strain KD-1.</title>
        <authorList>
            <person name="Sakai H."/>
            <person name="Nur N."/>
            <person name="Suwanto A."/>
            <person name="Kurosawa N."/>
        </authorList>
    </citation>
    <scope>NUCLEOTIDE SEQUENCE</scope>
    <source>
        <strain evidence="2">KD-1</strain>
    </source>
</reference>
<sequence>MPHIGGILGIIIGFIIGWIIASIPVWLASKIVSRHSSFGRAMLATLAGYIVFIIVVGIFTGISALLGRPIIGIFGIIIAFIALLGVFKILFETGWGGAFLIAILSIIIAFVIAFILGLIGISILSLHGVPI</sequence>
<dbReference type="RefSeq" id="WP_369609696.1">
    <property type="nucleotide sequence ID" value="NZ_AP031322.1"/>
</dbReference>
<keyword evidence="1" id="KW-0472">Membrane</keyword>
<keyword evidence="1" id="KW-1133">Transmembrane helix</keyword>
<accession>A0AAT9GTY1</accession>
<dbReference type="GeneID" id="92355056"/>
<organism evidence="2">
    <name type="scientific">Sulfurisphaera javensis</name>
    <dbReference type="NCBI Taxonomy" id="2049879"/>
    <lineage>
        <taxon>Archaea</taxon>
        <taxon>Thermoproteota</taxon>
        <taxon>Thermoprotei</taxon>
        <taxon>Sulfolobales</taxon>
        <taxon>Sulfolobaceae</taxon>
        <taxon>Sulfurisphaera</taxon>
    </lineage>
</organism>
<proteinExistence type="predicted"/>
<feature type="transmembrane region" description="Helical" evidence="1">
    <location>
        <begin position="98"/>
        <end position="124"/>
    </location>
</feature>
<evidence type="ECO:0000313" key="2">
    <source>
        <dbReference type="EMBL" id="BFH74160.1"/>
    </source>
</evidence>
<feature type="transmembrane region" description="Helical" evidence="1">
    <location>
        <begin position="41"/>
        <end position="64"/>
    </location>
</feature>
<feature type="transmembrane region" description="Helical" evidence="1">
    <location>
        <begin position="70"/>
        <end position="91"/>
    </location>
</feature>